<evidence type="ECO:0000256" key="2">
    <source>
        <dbReference type="SAM" id="Phobius"/>
    </source>
</evidence>
<feature type="region of interest" description="Disordered" evidence="1">
    <location>
        <begin position="80"/>
        <end position="132"/>
    </location>
</feature>
<protein>
    <submittedName>
        <fullName evidence="3">DUF4389 domain-containing protein</fullName>
    </submittedName>
</protein>
<dbReference type="Pfam" id="PF14333">
    <property type="entry name" value="DUF4389"/>
    <property type="match status" value="1"/>
</dbReference>
<keyword evidence="4" id="KW-1185">Reference proteome</keyword>
<organism evidence="3 4">
    <name type="scientific">Thiohalorhabdus methylotrophus</name>
    <dbReference type="NCBI Taxonomy" id="3242694"/>
    <lineage>
        <taxon>Bacteria</taxon>
        <taxon>Pseudomonadati</taxon>
        <taxon>Pseudomonadota</taxon>
        <taxon>Gammaproteobacteria</taxon>
        <taxon>Thiohalorhabdales</taxon>
        <taxon>Thiohalorhabdaceae</taxon>
        <taxon>Thiohalorhabdus</taxon>
    </lineage>
</organism>
<dbReference type="Proteomes" id="UP001575181">
    <property type="component" value="Unassembled WGS sequence"/>
</dbReference>
<keyword evidence="2" id="KW-0472">Membrane</keyword>
<comment type="caution">
    <text evidence="3">The sequence shown here is derived from an EMBL/GenBank/DDBJ whole genome shotgun (WGS) entry which is preliminary data.</text>
</comment>
<dbReference type="RefSeq" id="WP_373656484.1">
    <property type="nucleotide sequence ID" value="NZ_JBGUAW010000008.1"/>
</dbReference>
<reference evidence="3 4" key="1">
    <citation type="submission" date="2024-08" db="EMBL/GenBank/DDBJ databases">
        <title>Whole-genome sequencing of halo(alkali)philic microorganisms from hypersaline lakes.</title>
        <authorList>
            <person name="Sorokin D.Y."/>
            <person name="Merkel A.Y."/>
            <person name="Messina E."/>
            <person name="Yakimov M."/>
        </authorList>
    </citation>
    <scope>NUCLEOTIDE SEQUENCE [LARGE SCALE GENOMIC DNA]</scope>
    <source>
        <strain evidence="3 4">Cl-TMA</strain>
    </source>
</reference>
<dbReference type="InterPro" id="IPR025498">
    <property type="entry name" value="DUF4389"/>
</dbReference>
<name>A0ABV4TWT4_9GAMM</name>
<evidence type="ECO:0000313" key="3">
    <source>
        <dbReference type="EMBL" id="MFA9461703.1"/>
    </source>
</evidence>
<gene>
    <name evidence="3" type="ORF">ACERLL_12820</name>
</gene>
<sequence>MSSEIRRNLSSGATWLRGLYMLLFAVIFNLAELVLAAVALFQFAAHLLSGAPNQRLRDFGDNLARYLREMAAFLTYSSEIKPFPFSPWPGNGESGRSSRKAEEAQPPARNELPEAGDGGDEEGGEPNESGVR</sequence>
<keyword evidence="2" id="KW-0812">Transmembrane</keyword>
<dbReference type="EMBL" id="JBGUAW010000008">
    <property type="protein sequence ID" value="MFA9461703.1"/>
    <property type="molecule type" value="Genomic_DNA"/>
</dbReference>
<accession>A0ABV4TWT4</accession>
<evidence type="ECO:0000313" key="4">
    <source>
        <dbReference type="Proteomes" id="UP001575181"/>
    </source>
</evidence>
<proteinExistence type="predicted"/>
<evidence type="ECO:0000256" key="1">
    <source>
        <dbReference type="SAM" id="MobiDB-lite"/>
    </source>
</evidence>
<feature type="transmembrane region" description="Helical" evidence="2">
    <location>
        <begin position="20"/>
        <end position="48"/>
    </location>
</feature>
<keyword evidence="2" id="KW-1133">Transmembrane helix</keyword>